<accession>A0ACA9SE81</accession>
<dbReference type="Proteomes" id="UP000789920">
    <property type="component" value="Unassembled WGS sequence"/>
</dbReference>
<comment type="caution">
    <text evidence="1">The sequence shown here is derived from an EMBL/GenBank/DDBJ whole genome shotgun (WGS) entry which is preliminary data.</text>
</comment>
<feature type="non-terminal residue" evidence="1">
    <location>
        <position position="45"/>
    </location>
</feature>
<evidence type="ECO:0000313" key="2">
    <source>
        <dbReference type="Proteomes" id="UP000789920"/>
    </source>
</evidence>
<protein>
    <submittedName>
        <fullName evidence="1">36390_t:CDS:1</fullName>
    </submittedName>
</protein>
<evidence type="ECO:0000313" key="1">
    <source>
        <dbReference type="EMBL" id="CAG8835725.1"/>
    </source>
</evidence>
<proteinExistence type="predicted"/>
<sequence>NSTTKIIEISDSDDEDELLSLKTALKNITNFTEYKKINNKKINNI</sequence>
<reference evidence="1" key="1">
    <citation type="submission" date="2021-06" db="EMBL/GenBank/DDBJ databases">
        <authorList>
            <person name="Kallberg Y."/>
            <person name="Tangrot J."/>
            <person name="Rosling A."/>
        </authorList>
    </citation>
    <scope>NUCLEOTIDE SEQUENCE</scope>
    <source>
        <strain evidence="1">MA461A</strain>
    </source>
</reference>
<keyword evidence="2" id="KW-1185">Reference proteome</keyword>
<dbReference type="EMBL" id="CAJVQC010112628">
    <property type="protein sequence ID" value="CAG8835725.1"/>
    <property type="molecule type" value="Genomic_DNA"/>
</dbReference>
<name>A0ACA9SE81_9GLOM</name>
<feature type="non-terminal residue" evidence="1">
    <location>
        <position position="1"/>
    </location>
</feature>
<gene>
    <name evidence="1" type="ORF">RPERSI_LOCUS29656</name>
</gene>
<organism evidence="1 2">
    <name type="scientific">Racocetra persica</name>
    <dbReference type="NCBI Taxonomy" id="160502"/>
    <lineage>
        <taxon>Eukaryota</taxon>
        <taxon>Fungi</taxon>
        <taxon>Fungi incertae sedis</taxon>
        <taxon>Mucoromycota</taxon>
        <taxon>Glomeromycotina</taxon>
        <taxon>Glomeromycetes</taxon>
        <taxon>Diversisporales</taxon>
        <taxon>Gigasporaceae</taxon>
        <taxon>Racocetra</taxon>
    </lineage>
</organism>